<sequence>MRTALGTEESDIGSVVLAATVGATGNVDANSAHFGETLCFKFITNCLG</sequence>
<evidence type="ECO:0000313" key="1">
    <source>
        <dbReference type="EMBL" id="CAB5064818.1"/>
    </source>
</evidence>
<dbReference type="EMBL" id="CAFBQU010000016">
    <property type="protein sequence ID" value="CAB5064818.1"/>
    <property type="molecule type" value="Genomic_DNA"/>
</dbReference>
<gene>
    <name evidence="1" type="ORF">UFOPK4347_00812</name>
</gene>
<accession>A0A6J7UKE8</accession>
<organism evidence="1">
    <name type="scientific">freshwater metagenome</name>
    <dbReference type="NCBI Taxonomy" id="449393"/>
    <lineage>
        <taxon>unclassified sequences</taxon>
        <taxon>metagenomes</taxon>
        <taxon>ecological metagenomes</taxon>
    </lineage>
</organism>
<reference evidence="1" key="1">
    <citation type="submission" date="2020-05" db="EMBL/GenBank/DDBJ databases">
        <authorList>
            <person name="Chiriac C."/>
            <person name="Salcher M."/>
            <person name="Ghai R."/>
            <person name="Kavagutti S V."/>
        </authorList>
    </citation>
    <scope>NUCLEOTIDE SEQUENCE</scope>
</reference>
<protein>
    <submittedName>
        <fullName evidence="1">Unannotated protein</fullName>
    </submittedName>
</protein>
<dbReference type="AlphaFoldDB" id="A0A6J7UKE8"/>
<name>A0A6J7UKE8_9ZZZZ</name>
<proteinExistence type="predicted"/>